<dbReference type="EMBL" id="JAAGOB010000002">
    <property type="protein sequence ID" value="NED94731.1"/>
    <property type="molecule type" value="Genomic_DNA"/>
</dbReference>
<feature type="region of interest" description="Disordered" evidence="1">
    <location>
        <begin position="1"/>
        <end position="22"/>
    </location>
</feature>
<accession>A0A6N9YI54</accession>
<dbReference type="Proteomes" id="UP000469185">
    <property type="component" value="Unassembled WGS sequence"/>
</dbReference>
<sequence length="227" mass="24748">MLDLGSRGGASPEPGARGWWTRAVKSRCAGRPIAGRTVTRAVPVLVASALTVVGCSSDDDAGPLETTPPTTPAQTESPDPTPSEPTQEPTPDPDPTEELEAEITEFFEEYIDAINESWTSEEALQRRREMFADSCEECLIGYEFAKRKHHQELRFEGDDVEVLDVSLVSAGDGVVVITTVIDSPPGRLIDNDGALVQEFDEYEAVQSVYQLVKNETGVWIIIKGEVI</sequence>
<comment type="caution">
    <text evidence="2">The sequence shown here is derived from an EMBL/GenBank/DDBJ whole genome shotgun (WGS) entry which is preliminary data.</text>
</comment>
<dbReference type="AlphaFoldDB" id="A0A6N9YI54"/>
<feature type="region of interest" description="Disordered" evidence="1">
    <location>
        <begin position="56"/>
        <end position="97"/>
    </location>
</feature>
<proteinExistence type="predicted"/>
<keyword evidence="3" id="KW-1185">Reference proteome</keyword>
<name>A0A6N9YI54_9ACTN</name>
<evidence type="ECO:0000256" key="1">
    <source>
        <dbReference type="SAM" id="MobiDB-lite"/>
    </source>
</evidence>
<dbReference type="RefSeq" id="WP_163816726.1">
    <property type="nucleotide sequence ID" value="NZ_JAAGOB010000002.1"/>
</dbReference>
<organism evidence="2 3">
    <name type="scientific">Phytoactinopolyspora alkaliphila</name>
    <dbReference type="NCBI Taxonomy" id="1783498"/>
    <lineage>
        <taxon>Bacteria</taxon>
        <taxon>Bacillati</taxon>
        <taxon>Actinomycetota</taxon>
        <taxon>Actinomycetes</taxon>
        <taxon>Jiangellales</taxon>
        <taxon>Jiangellaceae</taxon>
        <taxon>Phytoactinopolyspora</taxon>
    </lineage>
</organism>
<gene>
    <name evidence="2" type="ORF">G1H11_05345</name>
</gene>
<evidence type="ECO:0000313" key="2">
    <source>
        <dbReference type="EMBL" id="NED94731.1"/>
    </source>
</evidence>
<feature type="compositionally biased region" description="Pro residues" evidence="1">
    <location>
        <begin position="79"/>
        <end position="93"/>
    </location>
</feature>
<feature type="compositionally biased region" description="Low complexity" evidence="1">
    <location>
        <begin position="63"/>
        <end position="78"/>
    </location>
</feature>
<evidence type="ECO:0000313" key="3">
    <source>
        <dbReference type="Proteomes" id="UP000469185"/>
    </source>
</evidence>
<reference evidence="2 3" key="1">
    <citation type="submission" date="2020-02" db="EMBL/GenBank/DDBJ databases">
        <authorList>
            <person name="Li X.-J."/>
            <person name="Feng X.-M."/>
        </authorList>
    </citation>
    <scope>NUCLEOTIDE SEQUENCE [LARGE SCALE GENOMIC DNA]</scope>
    <source>
        <strain evidence="2 3">CGMCC 4.7225</strain>
    </source>
</reference>
<protein>
    <submittedName>
        <fullName evidence="2">Uncharacterized protein</fullName>
    </submittedName>
</protein>